<dbReference type="SUPFAM" id="SSF58069">
    <property type="entry name" value="Virus ectodomain"/>
    <property type="match status" value="1"/>
</dbReference>
<feature type="signal peptide" evidence="1">
    <location>
        <begin position="1"/>
        <end position="22"/>
    </location>
</feature>
<dbReference type="PANTHER" id="PTHR10424">
    <property type="entry name" value="VIRAL ENVELOPE PROTEIN"/>
    <property type="match status" value="1"/>
</dbReference>
<evidence type="ECO:0000256" key="1">
    <source>
        <dbReference type="SAM" id="SignalP"/>
    </source>
</evidence>
<reference evidence="2" key="1">
    <citation type="submission" date="2017-12" db="EMBL/GenBank/DDBJ databases">
        <title>High-resolution comparative analysis of great ape genomes.</title>
        <authorList>
            <person name="Pollen A."/>
            <person name="Hastie A."/>
            <person name="Hormozdiari F."/>
            <person name="Dougherty M."/>
            <person name="Liu R."/>
            <person name="Chaisson M."/>
            <person name="Hoppe E."/>
            <person name="Hill C."/>
            <person name="Pang A."/>
            <person name="Hillier L."/>
            <person name="Baker C."/>
            <person name="Armstrong J."/>
            <person name="Shendure J."/>
            <person name="Paten B."/>
            <person name="Wilson R."/>
            <person name="Chao H."/>
            <person name="Schneider V."/>
            <person name="Ventura M."/>
            <person name="Kronenberg Z."/>
            <person name="Murali S."/>
            <person name="Gordon D."/>
            <person name="Cantsilieris S."/>
            <person name="Munson K."/>
            <person name="Nelson B."/>
            <person name="Raja A."/>
            <person name="Underwood J."/>
            <person name="Diekhans M."/>
            <person name="Fiddes I."/>
            <person name="Haussler D."/>
            <person name="Eichler E."/>
        </authorList>
    </citation>
    <scope>NUCLEOTIDE SEQUENCE [LARGE SCALE GENOMIC DNA]</scope>
    <source>
        <strain evidence="2">Susie</strain>
    </source>
</reference>
<dbReference type="Gene3D" id="1.10.287.210">
    <property type="match status" value="1"/>
</dbReference>
<name>A0A2J8RGF1_PONAB</name>
<sequence length="604" mass="67786">MLGMNMLLITLFLLLPLSMLKGEPWEGCLHCTHTTWSGNIMTKTLLYHTYYECAGTCLGTCTHNQTTYSVCDPGRGQPYVCYDPKSSPGTWFEIHVGSKEGDLLNQTKVFPSGKGVVSLYFDVCQIVSMGSLFPVIFSSTEYYSSCHKNRCAPPACSADSPVTTCWDCTTWSTNQQSLGPIMLTKIPLEPDCKTSTCNSVNLTILEPDQPIWTTGLKAPLGARVSGKEIGPGAYVYLYIIKKTRTRSTQQFRVFESFYEHVNQKLPEPPPLARNLFAQLAENIASSLHVASCYVCGGTNMGDQWPWEARELMPQDNFTLTASSLEPAPSSQSIWFLKTSIIGKFCIARWGKAFTDPVGELTCLGQQYYNETLGKTLWRGKSNNSESPHPSPFSRFPSLNHSWYHLEAPNTWQAPSGLYWICGPQAYRQLPAKWSGACVLGTIRPSFFLMPLKQGEALGYPIYDETKRKSKRGITIGDWKDNEWPPERIIQYYGPATWAEDGMWGYRTPIYMLNRIIRLQTVLEIITNETAGALNLLAQQATKMRNAIYQNRLALDYLLAQEEGVCGKFNLTNCCLEIDDKGKVIKEITAKIQKLAHIPVQTWKG</sequence>
<comment type="caution">
    <text evidence="2">The sequence shown here is derived from an EMBL/GenBank/DDBJ whole genome shotgun (WGS) entry which is preliminary data.</text>
</comment>
<dbReference type="PANTHER" id="PTHR10424:SF68">
    <property type="entry name" value="ENDOGENOUS RETROVIRUS GROUP 3 MEMBER 1 ENV POLYPROTEIN"/>
    <property type="match status" value="1"/>
</dbReference>
<protein>
    <submittedName>
        <fullName evidence="2">ERV3-1 isoform 1</fullName>
    </submittedName>
</protein>
<gene>
    <name evidence="2" type="ORF">CR201_G0051157</name>
</gene>
<keyword evidence="1" id="KW-0732">Signal</keyword>
<dbReference type="EMBL" id="NDHI03003698">
    <property type="protein sequence ID" value="PNJ07598.1"/>
    <property type="molecule type" value="Genomic_DNA"/>
</dbReference>
<organism evidence="2">
    <name type="scientific">Pongo abelii</name>
    <name type="common">Sumatran orangutan</name>
    <name type="synonym">Pongo pygmaeus abelii</name>
    <dbReference type="NCBI Taxonomy" id="9601"/>
    <lineage>
        <taxon>Eukaryota</taxon>
        <taxon>Metazoa</taxon>
        <taxon>Chordata</taxon>
        <taxon>Craniata</taxon>
        <taxon>Vertebrata</taxon>
        <taxon>Euteleostomi</taxon>
        <taxon>Mammalia</taxon>
        <taxon>Eutheria</taxon>
        <taxon>Euarchontoglires</taxon>
        <taxon>Primates</taxon>
        <taxon>Haplorrhini</taxon>
        <taxon>Catarrhini</taxon>
        <taxon>Hominidae</taxon>
        <taxon>Pongo</taxon>
    </lineage>
</organism>
<dbReference type="InterPro" id="IPR018154">
    <property type="entry name" value="TLV/ENV_coat_polyprotein"/>
</dbReference>
<accession>A0A2J8RGF1</accession>
<proteinExistence type="predicted"/>
<evidence type="ECO:0000313" key="2">
    <source>
        <dbReference type="EMBL" id="PNJ07598.1"/>
    </source>
</evidence>
<feature type="chain" id="PRO_5014337473" evidence="1">
    <location>
        <begin position="23"/>
        <end position="604"/>
    </location>
</feature>
<dbReference type="CDD" id="cd09850">
    <property type="entry name" value="Ebola-like_HR1-HR2"/>
    <property type="match status" value="1"/>
</dbReference>
<dbReference type="AlphaFoldDB" id="A0A2J8RGF1"/>